<dbReference type="Proteomes" id="UP000053558">
    <property type="component" value="Unassembled WGS sequence"/>
</dbReference>
<dbReference type="SUPFAM" id="SSF56112">
    <property type="entry name" value="Protein kinase-like (PK-like)"/>
    <property type="match status" value="1"/>
</dbReference>
<keyword evidence="2" id="KW-1185">Reference proteome</keyword>
<proteinExistence type="predicted"/>
<accession>A0A5M3N4M9</accession>
<sequence length="151" mass="17528">FPDHFFQHWSGYNVMAPLHDPVPVMALVPQFYGYYQPEDPLPDYLSPILLLEHCGVPIDVDTLCADDRNECASLLLRFHHEGWLHNSFAERNILVQAGPITDWPLGRMFSDKYSFRLIDFGRSAKYERSLDRAAEESEMARLLKLMHFAET</sequence>
<name>A0A5M3N4M9_CONPW</name>
<organism evidence="1 2">
    <name type="scientific">Coniophora puteana (strain RWD-64-598)</name>
    <name type="common">Brown rot fungus</name>
    <dbReference type="NCBI Taxonomy" id="741705"/>
    <lineage>
        <taxon>Eukaryota</taxon>
        <taxon>Fungi</taxon>
        <taxon>Dikarya</taxon>
        <taxon>Basidiomycota</taxon>
        <taxon>Agaricomycotina</taxon>
        <taxon>Agaricomycetes</taxon>
        <taxon>Agaricomycetidae</taxon>
        <taxon>Boletales</taxon>
        <taxon>Coniophorineae</taxon>
        <taxon>Coniophoraceae</taxon>
        <taxon>Coniophora</taxon>
    </lineage>
</organism>
<feature type="non-terminal residue" evidence="1">
    <location>
        <position position="1"/>
    </location>
</feature>
<dbReference type="EMBL" id="JH711573">
    <property type="protein sequence ID" value="EIW86207.1"/>
    <property type="molecule type" value="Genomic_DNA"/>
</dbReference>
<protein>
    <recommendedName>
        <fullName evidence="3">Protein kinase domain-containing protein</fullName>
    </recommendedName>
</protein>
<dbReference type="AlphaFoldDB" id="A0A5M3N4M9"/>
<evidence type="ECO:0000313" key="1">
    <source>
        <dbReference type="EMBL" id="EIW86207.1"/>
    </source>
</evidence>
<dbReference type="OMA" id="NEARIYN"/>
<comment type="caution">
    <text evidence="1">The sequence shown here is derived from an EMBL/GenBank/DDBJ whole genome shotgun (WGS) entry which is preliminary data.</text>
</comment>
<reference evidence="2" key="1">
    <citation type="journal article" date="2012" name="Science">
        <title>The Paleozoic origin of enzymatic lignin decomposition reconstructed from 31 fungal genomes.</title>
        <authorList>
            <person name="Floudas D."/>
            <person name="Binder M."/>
            <person name="Riley R."/>
            <person name="Barry K."/>
            <person name="Blanchette R.A."/>
            <person name="Henrissat B."/>
            <person name="Martinez A.T."/>
            <person name="Otillar R."/>
            <person name="Spatafora J.W."/>
            <person name="Yadav J.S."/>
            <person name="Aerts A."/>
            <person name="Benoit I."/>
            <person name="Boyd A."/>
            <person name="Carlson A."/>
            <person name="Copeland A."/>
            <person name="Coutinho P.M."/>
            <person name="de Vries R.P."/>
            <person name="Ferreira P."/>
            <person name="Findley K."/>
            <person name="Foster B."/>
            <person name="Gaskell J."/>
            <person name="Glotzer D."/>
            <person name="Gorecki P."/>
            <person name="Heitman J."/>
            <person name="Hesse C."/>
            <person name="Hori C."/>
            <person name="Igarashi K."/>
            <person name="Jurgens J.A."/>
            <person name="Kallen N."/>
            <person name="Kersten P."/>
            <person name="Kohler A."/>
            <person name="Kuees U."/>
            <person name="Kumar T.K.A."/>
            <person name="Kuo A."/>
            <person name="LaButti K."/>
            <person name="Larrondo L.F."/>
            <person name="Lindquist E."/>
            <person name="Ling A."/>
            <person name="Lombard V."/>
            <person name="Lucas S."/>
            <person name="Lundell T."/>
            <person name="Martin R."/>
            <person name="McLaughlin D.J."/>
            <person name="Morgenstern I."/>
            <person name="Morin E."/>
            <person name="Murat C."/>
            <person name="Nagy L.G."/>
            <person name="Nolan M."/>
            <person name="Ohm R.A."/>
            <person name="Patyshakuliyeva A."/>
            <person name="Rokas A."/>
            <person name="Ruiz-Duenas F.J."/>
            <person name="Sabat G."/>
            <person name="Salamov A."/>
            <person name="Samejima M."/>
            <person name="Schmutz J."/>
            <person name="Slot J.C."/>
            <person name="St John F."/>
            <person name="Stenlid J."/>
            <person name="Sun H."/>
            <person name="Sun S."/>
            <person name="Syed K."/>
            <person name="Tsang A."/>
            <person name="Wiebenga A."/>
            <person name="Young D."/>
            <person name="Pisabarro A."/>
            <person name="Eastwood D.C."/>
            <person name="Martin F."/>
            <person name="Cullen D."/>
            <person name="Grigoriev I.V."/>
            <person name="Hibbett D.S."/>
        </authorList>
    </citation>
    <scope>NUCLEOTIDE SEQUENCE [LARGE SCALE GENOMIC DNA]</scope>
    <source>
        <strain evidence="2">RWD-64-598 SS2</strain>
    </source>
</reference>
<dbReference type="InterPro" id="IPR011009">
    <property type="entry name" value="Kinase-like_dom_sf"/>
</dbReference>
<evidence type="ECO:0008006" key="3">
    <source>
        <dbReference type="Google" id="ProtNLM"/>
    </source>
</evidence>
<dbReference type="OrthoDB" id="5327923at2759"/>
<gene>
    <name evidence="1" type="ORF">CONPUDRAFT_44143</name>
</gene>
<dbReference type="RefSeq" id="XP_007762426.1">
    <property type="nucleotide sequence ID" value="XM_007764236.1"/>
</dbReference>
<evidence type="ECO:0000313" key="2">
    <source>
        <dbReference type="Proteomes" id="UP000053558"/>
    </source>
</evidence>
<dbReference type="KEGG" id="cput:CONPUDRAFT_44143"/>
<dbReference type="GeneID" id="19206977"/>